<organism evidence="2 3">
    <name type="scientific">Colletotrichum higginsianum (strain IMI 349063)</name>
    <name type="common">Crucifer anthracnose fungus</name>
    <dbReference type="NCBI Taxonomy" id="759273"/>
    <lineage>
        <taxon>Eukaryota</taxon>
        <taxon>Fungi</taxon>
        <taxon>Dikarya</taxon>
        <taxon>Ascomycota</taxon>
        <taxon>Pezizomycotina</taxon>
        <taxon>Sordariomycetes</taxon>
        <taxon>Hypocreomycetidae</taxon>
        <taxon>Glomerellales</taxon>
        <taxon>Glomerellaceae</taxon>
        <taxon>Colletotrichum</taxon>
        <taxon>Colletotrichum destructivum species complex</taxon>
    </lineage>
</organism>
<dbReference type="Proteomes" id="UP000007174">
    <property type="component" value="Unassembled WGS sequence"/>
</dbReference>
<gene>
    <name evidence="2" type="ORF">CH063_04722</name>
</gene>
<dbReference type="eggNOG" id="KOG3909">
    <property type="taxonomic scope" value="Eukaryota"/>
</dbReference>
<dbReference type="STRING" id="759273.H1UWG0"/>
<proteinExistence type="predicted"/>
<dbReference type="InterPro" id="IPR002616">
    <property type="entry name" value="tRNA_ribo_trans-like"/>
</dbReference>
<dbReference type="PANTHER" id="PTHR46064">
    <property type="entry name" value="QUEUINE TRNA-RIBOSYLTRANSFERASE ACCESSORY SUBUNIT 2"/>
    <property type="match status" value="1"/>
</dbReference>
<feature type="domain" description="tRNA-guanine(15) transglycosylase-like" evidence="1">
    <location>
        <begin position="31"/>
        <end position="168"/>
    </location>
</feature>
<evidence type="ECO:0000259" key="1">
    <source>
        <dbReference type="Pfam" id="PF01702"/>
    </source>
</evidence>
<dbReference type="PANTHER" id="PTHR46064:SF1">
    <property type="entry name" value="QUEUINE TRNA-RIBOSYLTRANSFERASE ACCESSORY SUBUNIT 2"/>
    <property type="match status" value="1"/>
</dbReference>
<accession>H1UWG0</accession>
<dbReference type="EMBL" id="CACQ02000385">
    <property type="protein sequence ID" value="CCF32311.1"/>
    <property type="molecule type" value="Genomic_DNA"/>
</dbReference>
<protein>
    <recommendedName>
        <fullName evidence="1">tRNA-guanine(15) transglycosylase-like domain-containing protein</fullName>
    </recommendedName>
</protein>
<dbReference type="HOGENOM" id="CLU_1499755_0_0_1"/>
<dbReference type="AlphaFoldDB" id="H1UWG0"/>
<evidence type="ECO:0000313" key="3">
    <source>
        <dbReference type="Proteomes" id="UP000007174"/>
    </source>
</evidence>
<name>H1UWG0_COLHI</name>
<reference evidence="3" key="1">
    <citation type="journal article" date="2012" name="Nat. Genet.">
        <title>Lifestyle transitions in plant pathogenic Colletotrichum fungi deciphered by genome and transcriptome analyses.</title>
        <authorList>
            <person name="O'Connell R.J."/>
            <person name="Thon M.R."/>
            <person name="Hacquard S."/>
            <person name="Amyotte S.G."/>
            <person name="Kleemann J."/>
            <person name="Torres M.F."/>
            <person name="Damm U."/>
            <person name="Buiate E.A."/>
            <person name="Epstein L."/>
            <person name="Alkan N."/>
            <person name="Altmueller J."/>
            <person name="Alvarado-Balderrama L."/>
            <person name="Bauser C.A."/>
            <person name="Becker C."/>
            <person name="Birren B.W."/>
            <person name="Chen Z."/>
            <person name="Choi J."/>
            <person name="Crouch J.A."/>
            <person name="Duvick J.P."/>
            <person name="Farman M.A."/>
            <person name="Gan P."/>
            <person name="Heiman D."/>
            <person name="Henrissat B."/>
            <person name="Howard R.J."/>
            <person name="Kabbage M."/>
            <person name="Koch C."/>
            <person name="Kracher B."/>
            <person name="Kubo Y."/>
            <person name="Law A.D."/>
            <person name="Lebrun M.-H."/>
            <person name="Lee Y.-H."/>
            <person name="Miyara I."/>
            <person name="Moore N."/>
            <person name="Neumann U."/>
            <person name="Nordstroem K."/>
            <person name="Panaccione D.G."/>
            <person name="Panstruga R."/>
            <person name="Place M."/>
            <person name="Proctor R.H."/>
            <person name="Prusky D."/>
            <person name="Rech G."/>
            <person name="Reinhardt R."/>
            <person name="Rollins J.A."/>
            <person name="Rounsley S."/>
            <person name="Schardl C.L."/>
            <person name="Schwartz D.C."/>
            <person name="Shenoy N."/>
            <person name="Shirasu K."/>
            <person name="Sikhakolli U.R."/>
            <person name="Stueber K."/>
            <person name="Sukno S.A."/>
            <person name="Sweigard J.A."/>
            <person name="Takano Y."/>
            <person name="Takahara H."/>
            <person name="Trail F."/>
            <person name="van der Does H.C."/>
            <person name="Voll L.M."/>
            <person name="Will I."/>
            <person name="Young S."/>
            <person name="Zeng Q."/>
            <person name="Zhang J."/>
            <person name="Zhou S."/>
            <person name="Dickman M.B."/>
            <person name="Schulze-Lefert P."/>
            <person name="Ver Loren van Themaat E."/>
            <person name="Ma L.-J."/>
            <person name="Vaillancourt L.J."/>
        </authorList>
    </citation>
    <scope>NUCLEOTIDE SEQUENCE [LARGE SCALE GENOMIC DNA]</scope>
    <source>
        <strain evidence="3">IMI 349063</strain>
    </source>
</reference>
<dbReference type="Gene3D" id="3.20.20.105">
    <property type="entry name" value="Queuine tRNA-ribosyltransferase-like"/>
    <property type="match status" value="1"/>
</dbReference>
<feature type="non-terminal residue" evidence="2">
    <location>
        <position position="180"/>
    </location>
</feature>
<dbReference type="VEuPathDB" id="FungiDB:CH63R_06644"/>
<dbReference type="InterPro" id="IPR036511">
    <property type="entry name" value="TGT-like_sf"/>
</dbReference>
<dbReference type="Pfam" id="PF01702">
    <property type="entry name" value="TGT"/>
    <property type="match status" value="1"/>
</dbReference>
<dbReference type="InterPro" id="IPR050852">
    <property type="entry name" value="Queuine_tRNA-ribosyltrfase"/>
</dbReference>
<sequence length="180" mass="19469">MNDAQTVNGRRKPEDMIFEVLKKAVDGSTSAARLGILSLSKRNPIETPNYIAVASRGVVPHVTPDNLKKHVSVGAAYMALEDFIEKKNPSALSIPSPDKRPLHTFTCLPETVATVLAPRRCPAIKTPVGNGAKFMAIFTSTGFRNLTVDEYSDAVETLKPDIAIGPADLFHTSTMPVPQE</sequence>
<evidence type="ECO:0000313" key="2">
    <source>
        <dbReference type="EMBL" id="CCF32311.1"/>
    </source>
</evidence>
<dbReference type="SUPFAM" id="SSF51713">
    <property type="entry name" value="tRNA-guanine transglycosylase"/>
    <property type="match status" value="1"/>
</dbReference>
<dbReference type="GO" id="GO:0006400">
    <property type="term" value="P:tRNA modification"/>
    <property type="evidence" value="ECO:0007669"/>
    <property type="project" value="InterPro"/>
</dbReference>